<feature type="compositionally biased region" description="Low complexity" evidence="2">
    <location>
        <begin position="27"/>
        <end position="47"/>
    </location>
</feature>
<feature type="region of interest" description="Disordered" evidence="2">
    <location>
        <begin position="93"/>
        <end position="112"/>
    </location>
</feature>
<reference evidence="4" key="1">
    <citation type="submission" date="2020-07" db="EMBL/GenBank/DDBJ databases">
        <authorList>
            <person name="Lin J."/>
        </authorList>
    </citation>
    <scope>NUCLEOTIDE SEQUENCE</scope>
</reference>
<feature type="compositionally biased region" description="Polar residues" evidence="2">
    <location>
        <begin position="48"/>
        <end position="58"/>
    </location>
</feature>
<feature type="region of interest" description="Disordered" evidence="2">
    <location>
        <begin position="119"/>
        <end position="145"/>
    </location>
</feature>
<dbReference type="PANTHER" id="PTHR31080:SF87">
    <property type="entry name" value="PECTINESTERASE INHIBITOR 7"/>
    <property type="match status" value="1"/>
</dbReference>
<dbReference type="InterPro" id="IPR006501">
    <property type="entry name" value="Pectinesterase_inhib_dom"/>
</dbReference>
<gene>
    <name evidence="4" type="ORF">CB5_LOCUS9008</name>
</gene>
<proteinExistence type="predicted"/>
<feature type="region of interest" description="Disordered" evidence="2">
    <location>
        <begin position="24"/>
        <end position="58"/>
    </location>
</feature>
<name>A0A6V7P4S4_ANACO</name>
<feature type="domain" description="Pectinesterase inhibitor" evidence="3">
    <location>
        <begin position="65"/>
        <end position="130"/>
    </location>
</feature>
<dbReference type="InterPro" id="IPR035513">
    <property type="entry name" value="Invertase/methylesterase_inhib"/>
</dbReference>
<evidence type="ECO:0000259" key="3">
    <source>
        <dbReference type="Pfam" id="PF04043"/>
    </source>
</evidence>
<protein>
    <recommendedName>
        <fullName evidence="3">Pectinesterase inhibitor domain-containing protein</fullName>
    </recommendedName>
</protein>
<organism evidence="4">
    <name type="scientific">Ananas comosus var. bracteatus</name>
    <name type="common">red pineapple</name>
    <dbReference type="NCBI Taxonomy" id="296719"/>
    <lineage>
        <taxon>Eukaryota</taxon>
        <taxon>Viridiplantae</taxon>
        <taxon>Streptophyta</taxon>
        <taxon>Embryophyta</taxon>
        <taxon>Tracheophyta</taxon>
        <taxon>Spermatophyta</taxon>
        <taxon>Magnoliopsida</taxon>
        <taxon>Liliopsida</taxon>
        <taxon>Poales</taxon>
        <taxon>Bromeliaceae</taxon>
        <taxon>Bromelioideae</taxon>
        <taxon>Ananas</taxon>
    </lineage>
</organism>
<dbReference type="EMBL" id="LR862145">
    <property type="protein sequence ID" value="CAD1825797.1"/>
    <property type="molecule type" value="Genomic_DNA"/>
</dbReference>
<dbReference type="SUPFAM" id="SSF101148">
    <property type="entry name" value="Plant invertase/pectin methylesterase inhibitor"/>
    <property type="match status" value="1"/>
</dbReference>
<keyword evidence="1" id="KW-0732">Signal</keyword>
<dbReference type="PANTHER" id="PTHR31080">
    <property type="entry name" value="PECTINESTERASE INHIBITOR-LIKE"/>
    <property type="match status" value="1"/>
</dbReference>
<evidence type="ECO:0000256" key="1">
    <source>
        <dbReference type="ARBA" id="ARBA00022729"/>
    </source>
</evidence>
<dbReference type="Pfam" id="PF04043">
    <property type="entry name" value="PMEI"/>
    <property type="match status" value="1"/>
</dbReference>
<dbReference type="InterPro" id="IPR051955">
    <property type="entry name" value="PME_Inhibitor"/>
</dbReference>
<dbReference type="AlphaFoldDB" id="A0A6V7P4S4"/>
<dbReference type="Gene3D" id="1.20.140.40">
    <property type="entry name" value="Invertase/pectin methylesterase inhibitor family protein"/>
    <property type="match status" value="2"/>
</dbReference>
<accession>A0A6V7P4S4</accession>
<sequence length="168" mass="17579">MSNVRTWCSAALTDETTCLDGVTQAGSRQARPAARAARCSSSPRSQATLSPSSTASPRNRNCYAAAVCRSPQELARFALAVSADRARSAVARLAAAPPRSGSGSGPVHDCLENMADSVDRPRDAAAELARTGSAATPPGPSSDTTVLHALRVRPRAAKRIRKYKYAKA</sequence>
<dbReference type="GO" id="GO:0004857">
    <property type="term" value="F:enzyme inhibitor activity"/>
    <property type="evidence" value="ECO:0007669"/>
    <property type="project" value="InterPro"/>
</dbReference>
<evidence type="ECO:0000313" key="4">
    <source>
        <dbReference type="EMBL" id="CAD1825797.1"/>
    </source>
</evidence>
<evidence type="ECO:0000256" key="2">
    <source>
        <dbReference type="SAM" id="MobiDB-lite"/>
    </source>
</evidence>